<evidence type="ECO:0000313" key="5">
    <source>
        <dbReference type="EMBL" id="TYP98335.1"/>
    </source>
</evidence>
<name>A0A5S5DRF0_9FLAO</name>
<dbReference type="PANTHER" id="PTHR43280">
    <property type="entry name" value="ARAC-FAMILY TRANSCRIPTIONAL REGULATOR"/>
    <property type="match status" value="1"/>
</dbReference>
<keyword evidence="3" id="KW-0804">Transcription</keyword>
<dbReference type="PRINTS" id="PR00032">
    <property type="entry name" value="HTHARAC"/>
</dbReference>
<protein>
    <submittedName>
        <fullName evidence="5">AraC family transcriptional regulator</fullName>
    </submittedName>
</protein>
<dbReference type="GO" id="GO:0003700">
    <property type="term" value="F:DNA-binding transcription factor activity"/>
    <property type="evidence" value="ECO:0007669"/>
    <property type="project" value="InterPro"/>
</dbReference>
<dbReference type="AlphaFoldDB" id="A0A5S5DRF0"/>
<keyword evidence="1" id="KW-0805">Transcription regulation</keyword>
<dbReference type="RefSeq" id="WP_148870640.1">
    <property type="nucleotide sequence ID" value="NZ_VNIA01000003.1"/>
</dbReference>
<evidence type="ECO:0000256" key="3">
    <source>
        <dbReference type="ARBA" id="ARBA00023163"/>
    </source>
</evidence>
<gene>
    <name evidence="5" type="ORF">C7447_103511</name>
</gene>
<organism evidence="5 6">
    <name type="scientific">Tenacibaculum adriaticum</name>
    <dbReference type="NCBI Taxonomy" id="413713"/>
    <lineage>
        <taxon>Bacteria</taxon>
        <taxon>Pseudomonadati</taxon>
        <taxon>Bacteroidota</taxon>
        <taxon>Flavobacteriia</taxon>
        <taxon>Flavobacteriales</taxon>
        <taxon>Flavobacteriaceae</taxon>
        <taxon>Tenacibaculum</taxon>
    </lineage>
</organism>
<dbReference type="PANTHER" id="PTHR43280:SF32">
    <property type="entry name" value="TRANSCRIPTIONAL REGULATORY PROTEIN"/>
    <property type="match status" value="1"/>
</dbReference>
<dbReference type="InterPro" id="IPR009057">
    <property type="entry name" value="Homeodomain-like_sf"/>
</dbReference>
<dbReference type="InterPro" id="IPR020449">
    <property type="entry name" value="Tscrpt_reg_AraC-type_HTH"/>
</dbReference>
<dbReference type="GO" id="GO:0043565">
    <property type="term" value="F:sequence-specific DNA binding"/>
    <property type="evidence" value="ECO:0007669"/>
    <property type="project" value="InterPro"/>
</dbReference>
<reference evidence="5 6" key="1">
    <citation type="submission" date="2019-07" db="EMBL/GenBank/DDBJ databases">
        <title>Genomic Encyclopedia of Type Strains, Phase IV (KMG-IV): sequencing the most valuable type-strain genomes for metagenomic binning, comparative biology and taxonomic classification.</title>
        <authorList>
            <person name="Goeker M."/>
        </authorList>
    </citation>
    <scope>NUCLEOTIDE SEQUENCE [LARGE SCALE GENOMIC DNA]</scope>
    <source>
        <strain evidence="5 6">DSM 18961</strain>
    </source>
</reference>
<dbReference type="InterPro" id="IPR018060">
    <property type="entry name" value="HTH_AraC"/>
</dbReference>
<evidence type="ECO:0000313" key="6">
    <source>
        <dbReference type="Proteomes" id="UP000323136"/>
    </source>
</evidence>
<keyword evidence="2" id="KW-0238">DNA-binding</keyword>
<dbReference type="SMART" id="SM00342">
    <property type="entry name" value="HTH_ARAC"/>
    <property type="match status" value="1"/>
</dbReference>
<comment type="caution">
    <text evidence="5">The sequence shown here is derived from an EMBL/GenBank/DDBJ whole genome shotgun (WGS) entry which is preliminary data.</text>
</comment>
<accession>A0A5S5DRF0</accession>
<sequence>MKDLQVINTISEVHSVIKVTKSKHPLLSILKFEEIEFNQFADGMRARIDLYQIWMKEGVNCQLGYGRSIYDFTDGTLAFLKPGQVLTSLDAQNSTESKGFLILIHPDLIRKSPIGKSINQYAFFDYETTEALHVSDSEKITLTEIINNITIEINQNIDKHSQSLINSNLELFLGYCLRFYDRQFYTRTNHNQDVVTKLQSFLAEYYQTKKPLNDGIPTVASCATYLHMSPNYLSDLLRKEIGKNSQEFIRDFVVDKAKDLLLGTSEPLSQIAYAFGYEYPQHFTKVFKRKTGLSPSVYRQLN</sequence>
<dbReference type="Proteomes" id="UP000323136">
    <property type="component" value="Unassembled WGS sequence"/>
</dbReference>
<dbReference type="SUPFAM" id="SSF46689">
    <property type="entry name" value="Homeodomain-like"/>
    <property type="match status" value="1"/>
</dbReference>
<evidence type="ECO:0000259" key="4">
    <source>
        <dbReference type="PROSITE" id="PS01124"/>
    </source>
</evidence>
<proteinExistence type="predicted"/>
<dbReference type="Pfam" id="PF12833">
    <property type="entry name" value="HTH_18"/>
    <property type="match status" value="1"/>
</dbReference>
<dbReference type="Gene3D" id="1.10.10.60">
    <property type="entry name" value="Homeodomain-like"/>
    <property type="match status" value="2"/>
</dbReference>
<dbReference type="OrthoDB" id="2600165at2"/>
<dbReference type="PROSITE" id="PS01124">
    <property type="entry name" value="HTH_ARAC_FAMILY_2"/>
    <property type="match status" value="1"/>
</dbReference>
<evidence type="ECO:0000256" key="2">
    <source>
        <dbReference type="ARBA" id="ARBA00023125"/>
    </source>
</evidence>
<keyword evidence="6" id="KW-1185">Reference proteome</keyword>
<evidence type="ECO:0000256" key="1">
    <source>
        <dbReference type="ARBA" id="ARBA00023015"/>
    </source>
</evidence>
<dbReference type="EMBL" id="VNIA01000003">
    <property type="protein sequence ID" value="TYP98335.1"/>
    <property type="molecule type" value="Genomic_DNA"/>
</dbReference>
<feature type="domain" description="HTH araC/xylS-type" evidence="4">
    <location>
        <begin position="196"/>
        <end position="301"/>
    </location>
</feature>